<organism evidence="2 3">
    <name type="scientific">Lactonifactor longoviformis DSM 17459</name>
    <dbReference type="NCBI Taxonomy" id="1122155"/>
    <lineage>
        <taxon>Bacteria</taxon>
        <taxon>Bacillati</taxon>
        <taxon>Bacillota</taxon>
        <taxon>Clostridia</taxon>
        <taxon>Eubacteriales</taxon>
        <taxon>Clostridiaceae</taxon>
        <taxon>Lactonifactor</taxon>
    </lineage>
</organism>
<dbReference type="Proteomes" id="UP000184245">
    <property type="component" value="Unassembled WGS sequence"/>
</dbReference>
<evidence type="ECO:0000256" key="1">
    <source>
        <dbReference type="HAMAP-Rule" id="MF_00652"/>
    </source>
</evidence>
<dbReference type="EMBL" id="FQVI01000006">
    <property type="protein sequence ID" value="SHE80141.1"/>
    <property type="molecule type" value="Genomic_DNA"/>
</dbReference>
<dbReference type="AlphaFoldDB" id="A0A1M4WFR7"/>
<gene>
    <name evidence="2" type="ORF">SAMN02745158_01599</name>
</gene>
<proteinExistence type="inferred from homology"/>
<protein>
    <recommendedName>
        <fullName evidence="1">UPF0246 protein SAMN02745158_01599</fullName>
    </recommendedName>
</protein>
<dbReference type="PANTHER" id="PTHR30283">
    <property type="entry name" value="PEROXIDE STRESS RESPONSE PROTEIN YAAA"/>
    <property type="match status" value="1"/>
</dbReference>
<dbReference type="STRING" id="1122155.SAMN02745158_01599"/>
<sequence>MKIIISPAKKMNLCDDMMNTDQRPVFQEEMEALFQCLRQMSYEELKTLWCCNDKIARLNYERLQNWESVRRNTPALLAYEGLQYQYMAPQVFTNKQWDYADHYLRIISGLYGVLRPMDGVAPYRLEMQARLQADGKQNLYEFWGDKIFRELTRGEDEILNLASKEYSKTVERYLGRYPGKSVRYISCIFGELSQSIVKVKATQAKMARGEMVRWMAETYVENLEDVKEFTGLGYEYCPEYSTGYEYVFLK</sequence>
<dbReference type="HAMAP" id="MF_00652">
    <property type="entry name" value="UPF0246"/>
    <property type="match status" value="1"/>
</dbReference>
<evidence type="ECO:0000313" key="2">
    <source>
        <dbReference type="EMBL" id="SHE80141.1"/>
    </source>
</evidence>
<comment type="similarity">
    <text evidence="1">Belongs to the UPF0246 family.</text>
</comment>
<dbReference type="NCBIfam" id="NF002543">
    <property type="entry name" value="PRK02101.1-4"/>
    <property type="match status" value="1"/>
</dbReference>
<keyword evidence="3" id="KW-1185">Reference proteome</keyword>
<evidence type="ECO:0000313" key="3">
    <source>
        <dbReference type="Proteomes" id="UP000184245"/>
    </source>
</evidence>
<accession>A0A1M4WFR7</accession>
<dbReference type="GO" id="GO:0033194">
    <property type="term" value="P:response to hydroperoxide"/>
    <property type="evidence" value="ECO:0007669"/>
    <property type="project" value="TreeGrafter"/>
</dbReference>
<dbReference type="PANTHER" id="PTHR30283:SF4">
    <property type="entry name" value="PEROXIDE STRESS RESISTANCE PROTEIN YAAA"/>
    <property type="match status" value="1"/>
</dbReference>
<reference evidence="2 3" key="1">
    <citation type="submission" date="2016-11" db="EMBL/GenBank/DDBJ databases">
        <authorList>
            <person name="Jaros S."/>
            <person name="Januszkiewicz K."/>
            <person name="Wedrychowicz H."/>
        </authorList>
    </citation>
    <scope>NUCLEOTIDE SEQUENCE [LARGE SCALE GENOMIC DNA]</scope>
    <source>
        <strain evidence="2 3">DSM 17459</strain>
    </source>
</reference>
<dbReference type="GO" id="GO:0005829">
    <property type="term" value="C:cytosol"/>
    <property type="evidence" value="ECO:0007669"/>
    <property type="project" value="TreeGrafter"/>
</dbReference>
<dbReference type="Pfam" id="PF03883">
    <property type="entry name" value="H2O2_YaaD"/>
    <property type="match status" value="1"/>
</dbReference>
<name>A0A1M4WFR7_9CLOT</name>
<dbReference type="RefSeq" id="WP_072850651.1">
    <property type="nucleotide sequence ID" value="NZ_FQVI01000006.1"/>
</dbReference>
<dbReference type="InterPro" id="IPR005583">
    <property type="entry name" value="YaaA"/>
</dbReference>
<dbReference type="OrthoDB" id="9777133at2"/>